<proteinExistence type="predicted"/>
<protein>
    <submittedName>
        <fullName evidence="1">13346_t:CDS:1</fullName>
    </submittedName>
</protein>
<evidence type="ECO:0000313" key="2">
    <source>
        <dbReference type="Proteomes" id="UP000789366"/>
    </source>
</evidence>
<dbReference type="Proteomes" id="UP000789366">
    <property type="component" value="Unassembled WGS sequence"/>
</dbReference>
<dbReference type="EMBL" id="CAJVPW010014232">
    <property type="protein sequence ID" value="CAG8652285.1"/>
    <property type="molecule type" value="Genomic_DNA"/>
</dbReference>
<organism evidence="1 2">
    <name type="scientific">Cetraspora pellucida</name>
    <dbReference type="NCBI Taxonomy" id="1433469"/>
    <lineage>
        <taxon>Eukaryota</taxon>
        <taxon>Fungi</taxon>
        <taxon>Fungi incertae sedis</taxon>
        <taxon>Mucoromycota</taxon>
        <taxon>Glomeromycotina</taxon>
        <taxon>Glomeromycetes</taxon>
        <taxon>Diversisporales</taxon>
        <taxon>Gigasporaceae</taxon>
        <taxon>Cetraspora</taxon>
    </lineage>
</organism>
<sequence>MASKMFMGDMPELMENILDNFKYELDSLYSCALVSRHWCKISIPILWQNPFRFVRKPLFISRYFSSIDEYEKFVLKESGITEFSTTLFNYARLLKVLDLSYLENKVEDWLDVHFGSKLYNNSLKYKMFNVLFKLFIESGATLHKLYLYFSEFIEIKQEIFYSLGRNEQFFSQLQDLSLGLVSDFSMESATTLLRILAKNTTKLKFLKIDEFDPDYEPQLCHALICIINSQEHLREFMLGGVVEMPSEFYGIVSALESQKQTLREVAIEWCDYSAEFEVLRNCKNLEILCIRYCTQGLMKMLDYKISTFEVIDDQIDASGIMSILKKSGTSLRKLRLNPDVEITQNEPIPGESLLLETLKSFCPNITHLNITSMEFSTNLLEFIGNLQKLQFLTLRHLRFVDNIPEEERVIQFAEILPLSLQYLDLSHSLNSYVDIFFNHFNAPIKRLLINNILDNKKTAEALIEFCKRNRTFIYLGVNNIFDLDDNIKCEVEEYVTLLPCYRILAD</sequence>
<evidence type="ECO:0000313" key="1">
    <source>
        <dbReference type="EMBL" id="CAG8652285.1"/>
    </source>
</evidence>
<accession>A0ACA9NFA8</accession>
<reference evidence="1" key="1">
    <citation type="submission" date="2021-06" db="EMBL/GenBank/DDBJ databases">
        <authorList>
            <person name="Kallberg Y."/>
            <person name="Tangrot J."/>
            <person name="Rosling A."/>
        </authorList>
    </citation>
    <scope>NUCLEOTIDE SEQUENCE</scope>
    <source>
        <strain evidence="1">28 12/20/2015</strain>
    </source>
</reference>
<keyword evidence="2" id="KW-1185">Reference proteome</keyword>
<name>A0ACA9NFA8_9GLOM</name>
<gene>
    <name evidence="1" type="ORF">SPELUC_LOCUS8961</name>
</gene>
<comment type="caution">
    <text evidence="1">The sequence shown here is derived from an EMBL/GenBank/DDBJ whole genome shotgun (WGS) entry which is preliminary data.</text>
</comment>